<dbReference type="InterPro" id="IPR009072">
    <property type="entry name" value="Histone-fold"/>
</dbReference>
<evidence type="ECO:0000259" key="7">
    <source>
        <dbReference type="Pfam" id="PF15511"/>
    </source>
</evidence>
<feature type="compositionally biased region" description="Pro residues" evidence="6">
    <location>
        <begin position="80"/>
        <end position="89"/>
    </location>
</feature>
<organism evidence="8 9">
    <name type="scientific">Wickerhamomyces ciferrii (strain ATCC 14091 / BCRC 22168 / CBS 111 / JCM 3599 / NBRC 0793 / NRRL Y-1031 F-60-10)</name>
    <name type="common">Yeast</name>
    <name type="synonym">Pichia ciferrii</name>
    <dbReference type="NCBI Taxonomy" id="1206466"/>
    <lineage>
        <taxon>Eukaryota</taxon>
        <taxon>Fungi</taxon>
        <taxon>Dikarya</taxon>
        <taxon>Ascomycota</taxon>
        <taxon>Saccharomycotina</taxon>
        <taxon>Saccharomycetes</taxon>
        <taxon>Phaffomycetales</taxon>
        <taxon>Wickerhamomycetaceae</taxon>
        <taxon>Wickerhamomyces</taxon>
    </lineage>
</organism>
<dbReference type="eggNOG" id="ENOG502S8G5">
    <property type="taxonomic scope" value="Eukaryota"/>
</dbReference>
<dbReference type="InParanoid" id="K0KNF2"/>
<reference evidence="8 9" key="1">
    <citation type="journal article" date="2012" name="Eukaryot. Cell">
        <title>Draft genome sequence of Wickerhamomyces ciferrii NRRL Y-1031 F-60-10.</title>
        <authorList>
            <person name="Schneider J."/>
            <person name="Andrea H."/>
            <person name="Blom J."/>
            <person name="Jaenicke S."/>
            <person name="Ruckert C."/>
            <person name="Schorsch C."/>
            <person name="Szczepanowski R."/>
            <person name="Farwick M."/>
            <person name="Goesmann A."/>
            <person name="Puhler A."/>
            <person name="Schaffer S."/>
            <person name="Tauch A."/>
            <person name="Kohler T."/>
            <person name="Brinkrolf K."/>
        </authorList>
    </citation>
    <scope>NUCLEOTIDE SEQUENCE [LARGE SCALE GENOMIC DNA]</scope>
    <source>
        <strain evidence="9">ATCC 14091 / BCRC 22168 / CBS 111 / JCM 3599 / NBRC 0793 / NRRL Y-1031 F-60-10</strain>
    </source>
</reference>
<dbReference type="GO" id="GO:0051382">
    <property type="term" value="P:kinetochore assembly"/>
    <property type="evidence" value="ECO:0007669"/>
    <property type="project" value="InterPro"/>
</dbReference>
<protein>
    <submittedName>
        <fullName evidence="8">Centromere protein T</fullName>
    </submittedName>
</protein>
<comment type="similarity">
    <text evidence="3">Belongs to the CENP-T/CNN1 family.</text>
</comment>
<name>K0KNF2_WICCF</name>
<dbReference type="Gene3D" id="1.10.20.10">
    <property type="entry name" value="Histone, subunit A"/>
    <property type="match status" value="1"/>
</dbReference>
<evidence type="ECO:0000313" key="8">
    <source>
        <dbReference type="EMBL" id="CCH46760.1"/>
    </source>
</evidence>
<comment type="caution">
    <text evidence="8">The sequence shown here is derived from an EMBL/GenBank/DDBJ whole genome shotgun (WGS) entry which is preliminary data.</text>
</comment>
<dbReference type="GO" id="GO:0000776">
    <property type="term" value="C:kinetochore"/>
    <property type="evidence" value="ECO:0007669"/>
    <property type="project" value="InterPro"/>
</dbReference>
<feature type="compositionally biased region" description="Basic and acidic residues" evidence="6">
    <location>
        <begin position="68"/>
        <end position="78"/>
    </location>
</feature>
<dbReference type="PANTHER" id="PTHR46904:SF1">
    <property type="entry name" value="CENTROMERE PROTEIN T"/>
    <property type="match status" value="1"/>
</dbReference>
<feature type="region of interest" description="Disordered" evidence="6">
    <location>
        <begin position="192"/>
        <end position="238"/>
    </location>
</feature>
<dbReference type="AlphaFoldDB" id="K0KNF2"/>
<keyword evidence="9" id="KW-1185">Reference proteome</keyword>
<dbReference type="GO" id="GO:0046982">
    <property type="term" value="F:protein heterodimerization activity"/>
    <property type="evidence" value="ECO:0007669"/>
    <property type="project" value="InterPro"/>
</dbReference>
<evidence type="ECO:0000256" key="3">
    <source>
        <dbReference type="ARBA" id="ARBA00010137"/>
    </source>
</evidence>
<dbReference type="SUPFAM" id="SSF47113">
    <property type="entry name" value="Histone-fold"/>
    <property type="match status" value="1"/>
</dbReference>
<dbReference type="Proteomes" id="UP000009328">
    <property type="component" value="Unassembled WGS sequence"/>
</dbReference>
<evidence type="ECO:0000256" key="4">
    <source>
        <dbReference type="ARBA" id="ARBA00022454"/>
    </source>
</evidence>
<dbReference type="PANTHER" id="PTHR46904">
    <property type="entry name" value="CENTROMERE PROTEIN T"/>
    <property type="match status" value="1"/>
</dbReference>
<evidence type="ECO:0000256" key="5">
    <source>
        <dbReference type="ARBA" id="ARBA00023242"/>
    </source>
</evidence>
<accession>K0KNF2</accession>
<feature type="compositionally biased region" description="Basic residues" evidence="6">
    <location>
        <begin position="21"/>
        <end position="37"/>
    </location>
</feature>
<keyword evidence="4" id="KW-0158">Chromosome</keyword>
<feature type="region of interest" description="Disordered" evidence="6">
    <location>
        <begin position="1"/>
        <end position="138"/>
    </location>
</feature>
<evidence type="ECO:0000256" key="6">
    <source>
        <dbReference type="SAM" id="MobiDB-lite"/>
    </source>
</evidence>
<comment type="subcellular location">
    <subcellularLocation>
        <location evidence="2">Chromosome</location>
    </subcellularLocation>
    <subcellularLocation>
        <location evidence="1">Nucleus</location>
    </subcellularLocation>
</comment>
<gene>
    <name evidence="8" type="ORF">BN7_6359</name>
</gene>
<dbReference type="GO" id="GO:0000278">
    <property type="term" value="P:mitotic cell cycle"/>
    <property type="evidence" value="ECO:0007669"/>
    <property type="project" value="TreeGrafter"/>
</dbReference>
<evidence type="ECO:0000256" key="2">
    <source>
        <dbReference type="ARBA" id="ARBA00004286"/>
    </source>
</evidence>
<dbReference type="STRING" id="1206466.K0KNF2"/>
<dbReference type="GO" id="GO:0003677">
    <property type="term" value="F:DNA binding"/>
    <property type="evidence" value="ECO:0007669"/>
    <property type="project" value="InterPro"/>
</dbReference>
<dbReference type="GO" id="GO:0007059">
    <property type="term" value="P:chromosome segregation"/>
    <property type="evidence" value="ECO:0007669"/>
    <property type="project" value="TreeGrafter"/>
</dbReference>
<dbReference type="GO" id="GO:0005634">
    <property type="term" value="C:nucleus"/>
    <property type="evidence" value="ECO:0007669"/>
    <property type="project" value="UniProtKB-SubCell"/>
</dbReference>
<dbReference type="HOGENOM" id="CLU_754798_0_0_1"/>
<evidence type="ECO:0000256" key="1">
    <source>
        <dbReference type="ARBA" id="ARBA00004123"/>
    </source>
</evidence>
<proteinExistence type="inferred from homology"/>
<feature type="compositionally biased region" description="Polar residues" evidence="6">
    <location>
        <begin position="53"/>
        <end position="63"/>
    </location>
</feature>
<feature type="compositionally biased region" description="Basic and acidic residues" evidence="6">
    <location>
        <begin position="1"/>
        <end position="10"/>
    </location>
</feature>
<feature type="compositionally biased region" description="Low complexity" evidence="6">
    <location>
        <begin position="103"/>
        <end position="116"/>
    </location>
</feature>
<keyword evidence="5" id="KW-0539">Nucleus</keyword>
<feature type="domain" description="CENP-T/Histone H4 histone fold" evidence="7">
    <location>
        <begin position="274"/>
        <end position="360"/>
    </location>
</feature>
<dbReference type="InterPro" id="IPR035425">
    <property type="entry name" value="CENP-T/H4_C"/>
</dbReference>
<dbReference type="EMBL" id="CAIF01000271">
    <property type="protein sequence ID" value="CCH46760.1"/>
    <property type="molecule type" value="Genomic_DNA"/>
</dbReference>
<dbReference type="Pfam" id="PF15511">
    <property type="entry name" value="CENP-T_C"/>
    <property type="match status" value="1"/>
</dbReference>
<sequence length="367" mass="41619">MSQSTPERRTPRSSRAATPGSRRRSKTPVRTPRRRRSTIVSANLLTPRRQKRVSTTPQKTLQLLSRVLAKEAEEHEKVTGPPPLNPPLPQSITSFQEDGTPENQFQSDQQQDNQSDIAHTPELQLQQESPDPFEFDFHDDKNIEEDLLQSNLDGSIEDVELRRRLSFRNSGQFGHQGLSDIALPVGIMPDDLLDSGPFSDPFAQLSDQEDQPSAKAPDGNPTYHYSPTPEEGDDIQNPTPQIIKKQKLQHISSGSTKIIRRSKEFSVPSNKKLQKFAQTFTKRKLSKEALTTLSQTSDQFFNQISSDLAAYTNHSKNKETLNIKTIYLLLKRQRQVTSIQSLLELADETLPLEDVIEIQRNLHKLQK</sequence>
<dbReference type="InterPro" id="IPR028255">
    <property type="entry name" value="CENP-T"/>
</dbReference>
<evidence type="ECO:0000313" key="9">
    <source>
        <dbReference type="Proteomes" id="UP000009328"/>
    </source>
</evidence>
<dbReference type="CDD" id="cd22920">
    <property type="entry name" value="HFD_CENP-T"/>
    <property type="match status" value="1"/>
</dbReference>